<name>A0A6A6T1A4_9PLEO</name>
<dbReference type="EMBL" id="MU004375">
    <property type="protein sequence ID" value="KAF2653775.1"/>
    <property type="molecule type" value="Genomic_DNA"/>
</dbReference>
<gene>
    <name evidence="1" type="ORF">K491DRAFT_502249</name>
</gene>
<evidence type="ECO:0000313" key="1">
    <source>
        <dbReference type="EMBL" id="KAF2653775.1"/>
    </source>
</evidence>
<protein>
    <submittedName>
        <fullName evidence="1">Uncharacterized protein</fullName>
    </submittedName>
</protein>
<organism evidence="1 2">
    <name type="scientific">Lophiostoma macrostomum CBS 122681</name>
    <dbReference type="NCBI Taxonomy" id="1314788"/>
    <lineage>
        <taxon>Eukaryota</taxon>
        <taxon>Fungi</taxon>
        <taxon>Dikarya</taxon>
        <taxon>Ascomycota</taxon>
        <taxon>Pezizomycotina</taxon>
        <taxon>Dothideomycetes</taxon>
        <taxon>Pleosporomycetidae</taxon>
        <taxon>Pleosporales</taxon>
        <taxon>Lophiostomataceae</taxon>
        <taxon>Lophiostoma</taxon>
    </lineage>
</organism>
<reference evidence="1" key="1">
    <citation type="journal article" date="2020" name="Stud. Mycol.">
        <title>101 Dothideomycetes genomes: a test case for predicting lifestyles and emergence of pathogens.</title>
        <authorList>
            <person name="Haridas S."/>
            <person name="Albert R."/>
            <person name="Binder M."/>
            <person name="Bloem J."/>
            <person name="Labutti K."/>
            <person name="Salamov A."/>
            <person name="Andreopoulos B."/>
            <person name="Baker S."/>
            <person name="Barry K."/>
            <person name="Bills G."/>
            <person name="Bluhm B."/>
            <person name="Cannon C."/>
            <person name="Castanera R."/>
            <person name="Culley D."/>
            <person name="Daum C."/>
            <person name="Ezra D."/>
            <person name="Gonzalez J."/>
            <person name="Henrissat B."/>
            <person name="Kuo A."/>
            <person name="Liang C."/>
            <person name="Lipzen A."/>
            <person name="Lutzoni F."/>
            <person name="Magnuson J."/>
            <person name="Mondo S."/>
            <person name="Nolan M."/>
            <person name="Ohm R."/>
            <person name="Pangilinan J."/>
            <person name="Park H.-J."/>
            <person name="Ramirez L."/>
            <person name="Alfaro M."/>
            <person name="Sun H."/>
            <person name="Tritt A."/>
            <person name="Yoshinaga Y."/>
            <person name="Zwiers L.-H."/>
            <person name="Turgeon B."/>
            <person name="Goodwin S."/>
            <person name="Spatafora J."/>
            <person name="Crous P."/>
            <person name="Grigoriev I."/>
        </authorList>
    </citation>
    <scope>NUCLEOTIDE SEQUENCE</scope>
    <source>
        <strain evidence="1">CBS 122681</strain>
    </source>
</reference>
<accession>A0A6A6T1A4</accession>
<evidence type="ECO:0000313" key="2">
    <source>
        <dbReference type="Proteomes" id="UP000799324"/>
    </source>
</evidence>
<dbReference type="Proteomes" id="UP000799324">
    <property type="component" value="Unassembled WGS sequence"/>
</dbReference>
<keyword evidence="2" id="KW-1185">Reference proteome</keyword>
<dbReference type="AlphaFoldDB" id="A0A6A6T1A4"/>
<proteinExistence type="predicted"/>
<sequence length="170" mass="18939">MHLLVSHFLSRSRHVCKIKDIPNMFVARWLILAFTAVAASASTPTNRTAPYLYWCENPEMAGCVTDFNSPDLLFGYTTVDASGLEELGKCRPINAGPGQSYTFQSVIFAWEHEWDDVPTYLTPVTCMFFPDTTTCVSPNNFSAFTNVSDLNFPELGVLQSGAVSYNCTWL</sequence>